<feature type="transmembrane region" description="Helical" evidence="9">
    <location>
        <begin position="65"/>
        <end position="86"/>
    </location>
</feature>
<evidence type="ECO:0000256" key="4">
    <source>
        <dbReference type="ARBA" id="ARBA00022475"/>
    </source>
</evidence>
<comment type="similarity">
    <text evidence="2">Belongs to the autoinducer-2 exporter (AI-2E) (TC 2.A.86) family.</text>
</comment>
<dbReference type="AlphaFoldDB" id="A0AAP2GG35"/>
<dbReference type="RefSeq" id="WP_254088366.1">
    <property type="nucleotide sequence ID" value="NZ_JAHESC010000001.1"/>
</dbReference>
<feature type="transmembrane region" description="Helical" evidence="9">
    <location>
        <begin position="293"/>
        <end position="326"/>
    </location>
</feature>
<dbReference type="GO" id="GO:0005886">
    <property type="term" value="C:plasma membrane"/>
    <property type="evidence" value="ECO:0007669"/>
    <property type="project" value="UniProtKB-SubCell"/>
</dbReference>
<evidence type="ECO:0000256" key="9">
    <source>
        <dbReference type="SAM" id="Phobius"/>
    </source>
</evidence>
<dbReference type="PANTHER" id="PTHR21716">
    <property type="entry name" value="TRANSMEMBRANE PROTEIN"/>
    <property type="match status" value="1"/>
</dbReference>
<evidence type="ECO:0000256" key="8">
    <source>
        <dbReference type="SAM" id="MobiDB-lite"/>
    </source>
</evidence>
<organism evidence="10 11">
    <name type="scientific">Dawidia soli</name>
    <dbReference type="NCBI Taxonomy" id="2782352"/>
    <lineage>
        <taxon>Bacteria</taxon>
        <taxon>Pseudomonadati</taxon>
        <taxon>Bacteroidota</taxon>
        <taxon>Cytophagia</taxon>
        <taxon>Cytophagales</taxon>
        <taxon>Chryseotaleaceae</taxon>
        <taxon>Dawidia</taxon>
    </lineage>
</organism>
<evidence type="ECO:0000256" key="5">
    <source>
        <dbReference type="ARBA" id="ARBA00022692"/>
    </source>
</evidence>
<evidence type="ECO:0000256" key="1">
    <source>
        <dbReference type="ARBA" id="ARBA00004651"/>
    </source>
</evidence>
<reference evidence="10 11" key="1">
    <citation type="submission" date="2021-05" db="EMBL/GenBank/DDBJ databases">
        <title>A Polyphasic approach of four new species of the genus Ohtaekwangia: Ohtaekwangia histidinii sp. nov., Ohtaekwangia cretensis sp. nov., Ohtaekwangia indiensis sp. nov., Ohtaekwangia reichenbachii sp. nov. from diverse environment.</title>
        <authorList>
            <person name="Octaviana S."/>
        </authorList>
    </citation>
    <scope>NUCLEOTIDE SEQUENCE [LARGE SCALE GENOMIC DNA]</scope>
    <source>
        <strain evidence="10 11">PWU37</strain>
    </source>
</reference>
<keyword evidence="5 9" id="KW-0812">Transmembrane</keyword>
<protein>
    <submittedName>
        <fullName evidence="10">AI-2E family transporter</fullName>
    </submittedName>
</protein>
<evidence type="ECO:0000313" key="10">
    <source>
        <dbReference type="EMBL" id="MBT1685115.1"/>
    </source>
</evidence>
<evidence type="ECO:0000256" key="2">
    <source>
        <dbReference type="ARBA" id="ARBA00009773"/>
    </source>
</evidence>
<keyword evidence="3" id="KW-0813">Transport</keyword>
<keyword evidence="4" id="KW-1003">Cell membrane</keyword>
<name>A0AAP2GG35_9BACT</name>
<feature type="region of interest" description="Disordered" evidence="8">
    <location>
        <begin position="346"/>
        <end position="365"/>
    </location>
</feature>
<evidence type="ECO:0000313" key="11">
    <source>
        <dbReference type="Proteomes" id="UP001319180"/>
    </source>
</evidence>
<keyword evidence="11" id="KW-1185">Reference proteome</keyword>
<feature type="transmembrane region" description="Helical" evidence="9">
    <location>
        <begin position="138"/>
        <end position="166"/>
    </location>
</feature>
<proteinExistence type="inferred from homology"/>
<sequence length="365" mass="39779">MHEPSPRRFDRLDYIYKLFIVIALALIAMVWAADIIIPFAFAGILSVVMMPLVKRLEARRVAPALAISLVLLMTIVVLGLLIWLMVGQIMGLVADLPNLQTKLETFINQASNTLRDFGVGTADQNKMVADAMRTVSTFLATIVLSTTNVLSALVQIPIYIFLLLIYRDKFQAFFLALLPGREFGWKKDVERVIQGYISGLFLVTMIIAALNTVGLLIVGIDHAIFFGILSGVLTVIPYVGIIIGALFPIVMALITKDSAWYAIGVVIVFTIVQFLEGNFITPRITGSKVSINALAAILALLIGGKVLGIAGMILAVPGIGLLKILLSYTRHLKPFVILLEDTPTQKELPPDIEQTPEDPAAVTPS</sequence>
<accession>A0AAP2GG35</accession>
<gene>
    <name evidence="10" type="ORF">KK078_01030</name>
</gene>
<evidence type="ECO:0000256" key="7">
    <source>
        <dbReference type="ARBA" id="ARBA00023136"/>
    </source>
</evidence>
<dbReference type="Pfam" id="PF01594">
    <property type="entry name" value="AI-2E_transport"/>
    <property type="match status" value="1"/>
</dbReference>
<keyword evidence="6 9" id="KW-1133">Transmembrane helix</keyword>
<evidence type="ECO:0000256" key="6">
    <source>
        <dbReference type="ARBA" id="ARBA00022989"/>
    </source>
</evidence>
<dbReference type="GO" id="GO:0055085">
    <property type="term" value="P:transmembrane transport"/>
    <property type="evidence" value="ECO:0007669"/>
    <property type="project" value="TreeGrafter"/>
</dbReference>
<comment type="subcellular location">
    <subcellularLocation>
        <location evidence="1">Cell membrane</location>
        <topology evidence="1">Multi-pass membrane protein</topology>
    </subcellularLocation>
</comment>
<feature type="transmembrane region" description="Helical" evidence="9">
    <location>
        <begin position="224"/>
        <end position="247"/>
    </location>
</feature>
<comment type="caution">
    <text evidence="10">The sequence shown here is derived from an EMBL/GenBank/DDBJ whole genome shotgun (WGS) entry which is preliminary data.</text>
</comment>
<feature type="transmembrane region" description="Helical" evidence="9">
    <location>
        <begin position="259"/>
        <end position="281"/>
    </location>
</feature>
<feature type="transmembrane region" description="Helical" evidence="9">
    <location>
        <begin position="196"/>
        <end position="218"/>
    </location>
</feature>
<dbReference type="EMBL" id="JAHESC010000001">
    <property type="protein sequence ID" value="MBT1685115.1"/>
    <property type="molecule type" value="Genomic_DNA"/>
</dbReference>
<dbReference type="PANTHER" id="PTHR21716:SF53">
    <property type="entry name" value="PERMEASE PERM-RELATED"/>
    <property type="match status" value="1"/>
</dbReference>
<dbReference type="InterPro" id="IPR002549">
    <property type="entry name" value="AI-2E-like"/>
</dbReference>
<dbReference type="Proteomes" id="UP001319180">
    <property type="component" value="Unassembled WGS sequence"/>
</dbReference>
<evidence type="ECO:0000256" key="3">
    <source>
        <dbReference type="ARBA" id="ARBA00022448"/>
    </source>
</evidence>
<keyword evidence="7 9" id="KW-0472">Membrane</keyword>